<sequence length="158" mass="17264">MEQAYRDAQQHPPSSAATETATAAAAAAASTDLRATVASLLEQNGLLHARLAEQEADEEELHARLAEVDEYQRYLQSLPVQRDGQPVTLDVSDRVAVLERSVATQRTELGRAKRLFTRDQHRLSGALRVKGAALQAAETQLRQGAALQAAETQLRQVR</sequence>
<organism evidence="2 3">
    <name type="scientific">Paratrimastix pyriformis</name>
    <dbReference type="NCBI Taxonomy" id="342808"/>
    <lineage>
        <taxon>Eukaryota</taxon>
        <taxon>Metamonada</taxon>
        <taxon>Preaxostyla</taxon>
        <taxon>Paratrimastigidae</taxon>
        <taxon>Paratrimastix</taxon>
    </lineage>
</organism>
<name>A0ABQ8U067_9EUKA</name>
<proteinExistence type="predicted"/>
<feature type="region of interest" description="Disordered" evidence="1">
    <location>
        <begin position="1"/>
        <end position="23"/>
    </location>
</feature>
<reference evidence="2" key="1">
    <citation type="journal article" date="2022" name="bioRxiv">
        <title>Genomics of Preaxostyla Flagellates Illuminates Evolutionary Transitions and the Path Towards Mitochondrial Loss.</title>
        <authorList>
            <person name="Novak L.V.F."/>
            <person name="Treitli S.C."/>
            <person name="Pyrih J."/>
            <person name="Halakuc P."/>
            <person name="Pipaliya S.V."/>
            <person name="Vacek V."/>
            <person name="Brzon O."/>
            <person name="Soukal P."/>
            <person name="Eme L."/>
            <person name="Dacks J.B."/>
            <person name="Karnkowska A."/>
            <person name="Elias M."/>
            <person name="Hampl V."/>
        </authorList>
    </citation>
    <scope>NUCLEOTIDE SEQUENCE</scope>
    <source>
        <strain evidence="2">RCP-MX</strain>
    </source>
</reference>
<comment type="caution">
    <text evidence="2">The sequence shown here is derived from an EMBL/GenBank/DDBJ whole genome shotgun (WGS) entry which is preliminary data.</text>
</comment>
<gene>
    <name evidence="2" type="ORF">PAPYR_13529</name>
</gene>
<accession>A0ABQ8U067</accession>
<keyword evidence="3" id="KW-1185">Reference proteome</keyword>
<protein>
    <submittedName>
        <fullName evidence="2">Uncharacterized protein</fullName>
    </submittedName>
</protein>
<dbReference type="EMBL" id="JAPMOS010000618">
    <property type="protein sequence ID" value="KAJ4452367.1"/>
    <property type="molecule type" value="Genomic_DNA"/>
</dbReference>
<dbReference type="Proteomes" id="UP001141327">
    <property type="component" value="Unassembled WGS sequence"/>
</dbReference>
<evidence type="ECO:0000313" key="3">
    <source>
        <dbReference type="Proteomes" id="UP001141327"/>
    </source>
</evidence>
<evidence type="ECO:0000313" key="2">
    <source>
        <dbReference type="EMBL" id="KAJ4452367.1"/>
    </source>
</evidence>
<evidence type="ECO:0000256" key="1">
    <source>
        <dbReference type="SAM" id="MobiDB-lite"/>
    </source>
</evidence>